<keyword evidence="2" id="KW-1185">Reference proteome</keyword>
<protein>
    <submittedName>
        <fullName evidence="1">Uncharacterized protein</fullName>
    </submittedName>
</protein>
<evidence type="ECO:0000313" key="1">
    <source>
        <dbReference type="EMBL" id="MFD1217263.1"/>
    </source>
</evidence>
<name>A0ABW3U8M7_9GAMM</name>
<gene>
    <name evidence="1" type="ORF">ACFQ2X_11690</name>
</gene>
<accession>A0ABW3U8M7</accession>
<evidence type="ECO:0000313" key="2">
    <source>
        <dbReference type="Proteomes" id="UP001597264"/>
    </source>
</evidence>
<dbReference type="Proteomes" id="UP001597264">
    <property type="component" value="Unassembled WGS sequence"/>
</dbReference>
<sequence length="395" mass="42440">MTTPHNPLQHTPQNFPLIAGRNAGKPIRCRPELQPVYDRLQQAAQRNHHWARIAVKELNALTTGMLGKNNVYVRPGERERSSGSEKYYVFLPGLKATVVRWMNDQFCIMELDLDAHYYDLAAPGEEGTRLGLYRVSTGRGHNSWSSTYVADSKILPQRGRLVTVADAQFSSADDAVEDTLPRTMKHLGLGAAQVPESGADLHFTPGKARLGGLFSYNPLSVANSRASAVLLASSMAAARDIEGVVWAADFGGSAVLTQAMQILVDKGISLESHTVYFHKPRTSPAKALKLAHQLQMRLNERIADTGLSARGALSQFGVAGLRLRNQDDPYNKGYHAEAWLNGGLKVAAPVGVLAAAIGGQAGLVVGGIATAIGGVGVVHALGKSAAESFGHHFRR</sequence>
<dbReference type="EMBL" id="JBHTLR010000013">
    <property type="protein sequence ID" value="MFD1217263.1"/>
    <property type="molecule type" value="Genomic_DNA"/>
</dbReference>
<comment type="caution">
    <text evidence="1">The sequence shown here is derived from an EMBL/GenBank/DDBJ whole genome shotgun (WGS) entry which is preliminary data.</text>
</comment>
<dbReference type="RefSeq" id="WP_230435881.1">
    <property type="nucleotide sequence ID" value="NZ_CP087715.1"/>
</dbReference>
<proteinExistence type="predicted"/>
<reference evidence="2" key="1">
    <citation type="journal article" date="2019" name="Int. J. Syst. Evol. Microbiol.">
        <title>The Global Catalogue of Microorganisms (GCM) 10K type strain sequencing project: providing services to taxonomists for standard genome sequencing and annotation.</title>
        <authorList>
            <consortium name="The Broad Institute Genomics Platform"/>
            <consortium name="The Broad Institute Genome Sequencing Center for Infectious Disease"/>
            <person name="Wu L."/>
            <person name="Ma J."/>
        </authorList>
    </citation>
    <scope>NUCLEOTIDE SEQUENCE [LARGE SCALE GENOMIC DNA]</scope>
    <source>
        <strain evidence="2">CCUG 54356</strain>
    </source>
</reference>
<organism evidence="1 2">
    <name type="scientific">Microbulbifer celer</name>
    <dbReference type="NCBI Taxonomy" id="435905"/>
    <lineage>
        <taxon>Bacteria</taxon>
        <taxon>Pseudomonadati</taxon>
        <taxon>Pseudomonadota</taxon>
        <taxon>Gammaproteobacteria</taxon>
        <taxon>Cellvibrionales</taxon>
        <taxon>Microbulbiferaceae</taxon>
        <taxon>Microbulbifer</taxon>
    </lineage>
</organism>